<protein>
    <submittedName>
        <fullName evidence="3">Cell division protein FtsH</fullName>
    </submittedName>
</protein>
<dbReference type="Pfam" id="PF00004">
    <property type="entry name" value="AAA"/>
    <property type="match status" value="1"/>
</dbReference>
<proteinExistence type="predicted"/>
<dbReference type="EMBL" id="CP053452">
    <property type="protein sequence ID" value="QJW96344.1"/>
    <property type="molecule type" value="Genomic_DNA"/>
</dbReference>
<dbReference type="PANTHER" id="PTHR23070">
    <property type="entry name" value="BCS1 AAA-TYPE ATPASE"/>
    <property type="match status" value="1"/>
</dbReference>
<keyword evidence="3" id="KW-0132">Cell division</keyword>
<keyword evidence="4" id="KW-1185">Reference proteome</keyword>
<dbReference type="GO" id="GO:0051301">
    <property type="term" value="P:cell division"/>
    <property type="evidence" value="ECO:0007669"/>
    <property type="project" value="UniProtKB-KW"/>
</dbReference>
<dbReference type="InterPro" id="IPR003959">
    <property type="entry name" value="ATPase_AAA_core"/>
</dbReference>
<feature type="region of interest" description="Disordered" evidence="1">
    <location>
        <begin position="277"/>
        <end position="307"/>
    </location>
</feature>
<dbReference type="GO" id="GO:0005524">
    <property type="term" value="F:ATP binding"/>
    <property type="evidence" value="ECO:0007669"/>
    <property type="project" value="InterPro"/>
</dbReference>
<sequence>MVNRLPVRNEYGYQWMITGPNKFQVCGRTTDALPAGAYTVFLDNCGHPNYVGRDVQADELIHFPDSLPAQVQNEIKTFWATGERFARYGYLHRRGYLLYGKQGCGKSSLVNQIIADVIADGHLAFYCQYPGHFIECMRKFRDVEPQRPMVCVFEDIDAIIANYGDSDLLQWLDGNHQVDKAVNLATTNYPEKLDRRIVSRPRRFDRILRIDAPDARLREAYLGRKVPELTAAELARWVALSDGLPFAALAELVISVCCMGNELEETAKLLRSIDAHNPSSAEFANTPPDGDASAESREYEDQEDQPV</sequence>
<gene>
    <name evidence="3" type="ORF">FTUN_3901</name>
</gene>
<dbReference type="Gene3D" id="3.40.50.300">
    <property type="entry name" value="P-loop containing nucleotide triphosphate hydrolases"/>
    <property type="match status" value="1"/>
</dbReference>
<feature type="domain" description="ATPase AAA-type core" evidence="2">
    <location>
        <begin position="96"/>
        <end position="211"/>
    </location>
</feature>
<dbReference type="RefSeq" id="WP_171471948.1">
    <property type="nucleotide sequence ID" value="NZ_CP053452.2"/>
</dbReference>
<evidence type="ECO:0000256" key="1">
    <source>
        <dbReference type="SAM" id="MobiDB-lite"/>
    </source>
</evidence>
<dbReference type="Proteomes" id="UP000503447">
    <property type="component" value="Chromosome"/>
</dbReference>
<accession>A0A6M5YSE3</accession>
<dbReference type="SUPFAM" id="SSF52540">
    <property type="entry name" value="P-loop containing nucleoside triphosphate hydrolases"/>
    <property type="match status" value="1"/>
</dbReference>
<dbReference type="InterPro" id="IPR027417">
    <property type="entry name" value="P-loop_NTPase"/>
</dbReference>
<dbReference type="AlphaFoldDB" id="A0A6M5YSE3"/>
<keyword evidence="3" id="KW-0131">Cell cycle</keyword>
<dbReference type="GO" id="GO:0016887">
    <property type="term" value="F:ATP hydrolysis activity"/>
    <property type="evidence" value="ECO:0007669"/>
    <property type="project" value="InterPro"/>
</dbReference>
<evidence type="ECO:0000313" key="4">
    <source>
        <dbReference type="Proteomes" id="UP000503447"/>
    </source>
</evidence>
<dbReference type="InterPro" id="IPR050747">
    <property type="entry name" value="Mitochondrial_chaperone_BCS1"/>
</dbReference>
<dbReference type="KEGG" id="ftj:FTUN_3901"/>
<name>A0A6M5YSE3_9BACT</name>
<organism evidence="3 4">
    <name type="scientific">Frigoriglobus tundricola</name>
    <dbReference type="NCBI Taxonomy" id="2774151"/>
    <lineage>
        <taxon>Bacteria</taxon>
        <taxon>Pseudomonadati</taxon>
        <taxon>Planctomycetota</taxon>
        <taxon>Planctomycetia</taxon>
        <taxon>Gemmatales</taxon>
        <taxon>Gemmataceae</taxon>
        <taxon>Frigoriglobus</taxon>
    </lineage>
</organism>
<evidence type="ECO:0000313" key="3">
    <source>
        <dbReference type="EMBL" id="QJW96344.1"/>
    </source>
</evidence>
<evidence type="ECO:0000259" key="2">
    <source>
        <dbReference type="Pfam" id="PF00004"/>
    </source>
</evidence>
<reference evidence="4" key="1">
    <citation type="submission" date="2020-05" db="EMBL/GenBank/DDBJ databases">
        <title>Frigoriglobus tundricola gen. nov., sp. nov., a psychrotolerant cellulolytic planctomycete of the family Gemmataceae with two divergent copies of 16S rRNA gene.</title>
        <authorList>
            <person name="Kulichevskaya I.S."/>
            <person name="Ivanova A.A."/>
            <person name="Naumoff D.G."/>
            <person name="Beletsky A.V."/>
            <person name="Rijpstra W.I.C."/>
            <person name="Sinninghe Damste J.S."/>
            <person name="Mardanov A.V."/>
            <person name="Ravin N.V."/>
            <person name="Dedysh S.N."/>
        </authorList>
    </citation>
    <scope>NUCLEOTIDE SEQUENCE [LARGE SCALE GENOMIC DNA]</scope>
    <source>
        <strain evidence="4">PL17</strain>
    </source>
</reference>